<dbReference type="GO" id="GO:0032299">
    <property type="term" value="C:ribonuclease H2 complex"/>
    <property type="evidence" value="ECO:0007669"/>
    <property type="project" value="TreeGrafter"/>
</dbReference>
<dbReference type="InterPro" id="IPR004217">
    <property type="entry name" value="Tim10-like"/>
</dbReference>
<evidence type="ECO:0000256" key="11">
    <source>
        <dbReference type="PROSITE-ProRule" id="PRU01319"/>
    </source>
</evidence>
<dbReference type="GO" id="GO:0004523">
    <property type="term" value="F:RNA-DNA hybrid ribonuclease activity"/>
    <property type="evidence" value="ECO:0007669"/>
    <property type="project" value="UniProtKB-UniRule"/>
</dbReference>
<keyword evidence="8 11" id="KW-0255">Endonuclease</keyword>
<evidence type="ECO:0000313" key="16">
    <source>
        <dbReference type="Proteomes" id="UP000570595"/>
    </source>
</evidence>
<keyword evidence="10" id="KW-0464">Manganese</keyword>
<comment type="catalytic activity">
    <reaction evidence="1 11 12">
        <text>Endonucleolytic cleavage to 5'-phosphomonoester.</text>
        <dbReference type="EC" id="3.1.26.4"/>
    </reaction>
</comment>
<dbReference type="GO" id="GO:0003723">
    <property type="term" value="F:RNA binding"/>
    <property type="evidence" value="ECO:0007669"/>
    <property type="project" value="UniProtKB-UniRule"/>
</dbReference>
<dbReference type="PANTHER" id="PTHR10954:SF23">
    <property type="entry name" value="RIBONUCLEASE"/>
    <property type="match status" value="1"/>
</dbReference>
<proteinExistence type="inferred from homology"/>
<evidence type="ECO:0000259" key="14">
    <source>
        <dbReference type="PROSITE" id="PS51975"/>
    </source>
</evidence>
<dbReference type="GO" id="GO:0005737">
    <property type="term" value="C:cytoplasm"/>
    <property type="evidence" value="ECO:0007669"/>
    <property type="project" value="UniProtKB-SubCell"/>
</dbReference>
<evidence type="ECO:0000256" key="8">
    <source>
        <dbReference type="ARBA" id="ARBA00022759"/>
    </source>
</evidence>
<feature type="region of interest" description="Disordered" evidence="13">
    <location>
        <begin position="1"/>
        <end position="33"/>
    </location>
</feature>
<name>A0A7J6L092_PEROL</name>
<feature type="binding site" evidence="11">
    <location>
        <position position="48"/>
    </location>
    <ligand>
        <name>a divalent metal cation</name>
        <dbReference type="ChEBI" id="CHEBI:60240"/>
    </ligand>
</feature>
<evidence type="ECO:0000256" key="4">
    <source>
        <dbReference type="ARBA" id="ARBA00007383"/>
    </source>
</evidence>
<evidence type="ECO:0000256" key="2">
    <source>
        <dbReference type="ARBA" id="ARBA00004065"/>
    </source>
</evidence>
<dbReference type="GO" id="GO:0043137">
    <property type="term" value="P:DNA replication, removal of RNA primer"/>
    <property type="evidence" value="ECO:0007669"/>
    <property type="project" value="TreeGrafter"/>
</dbReference>
<dbReference type="Gene3D" id="1.10.287.810">
    <property type="entry name" value="Mitochondrial import inner membrane translocase subunit tim13 like domains"/>
    <property type="match status" value="1"/>
</dbReference>
<dbReference type="AlphaFoldDB" id="A0A7J6L092"/>
<keyword evidence="6 11" id="KW-0540">Nuclease</keyword>
<dbReference type="EMBL" id="JABAHT010000761">
    <property type="protein sequence ID" value="KAF4652096.1"/>
    <property type="molecule type" value="Genomic_DNA"/>
</dbReference>
<comment type="similarity">
    <text evidence="4 12">Belongs to the RNase HII family.</text>
</comment>
<feature type="compositionally biased region" description="Polar residues" evidence="13">
    <location>
        <begin position="10"/>
        <end position="22"/>
    </location>
</feature>
<evidence type="ECO:0000256" key="1">
    <source>
        <dbReference type="ARBA" id="ARBA00000077"/>
    </source>
</evidence>
<comment type="function">
    <text evidence="2 12">Endonuclease that specifically degrades the RNA of RNA-DNA hybrids.</text>
</comment>
<accession>A0A7J6L092</accession>
<evidence type="ECO:0000256" key="7">
    <source>
        <dbReference type="ARBA" id="ARBA00022723"/>
    </source>
</evidence>
<dbReference type="Pfam" id="PF02953">
    <property type="entry name" value="zf-Tim10_DDP"/>
    <property type="match status" value="1"/>
</dbReference>
<comment type="caution">
    <text evidence="15">The sequence shown here is derived from an EMBL/GenBank/DDBJ whole genome shotgun (WGS) entry which is preliminary data.</text>
</comment>
<protein>
    <recommendedName>
        <fullName evidence="12">Ribonuclease</fullName>
        <ecNumber evidence="12">3.1.26.4</ecNumber>
    </recommendedName>
</protein>
<feature type="region of interest" description="Disordered" evidence="13">
    <location>
        <begin position="458"/>
        <end position="479"/>
    </location>
</feature>
<dbReference type="NCBIfam" id="NF000595">
    <property type="entry name" value="PRK00015.1-3"/>
    <property type="match status" value="1"/>
</dbReference>
<dbReference type="InterPro" id="IPR024567">
    <property type="entry name" value="RNase_HII/HIII_dom"/>
</dbReference>
<feature type="domain" description="RNase H type-2" evidence="14">
    <location>
        <begin position="42"/>
        <end position="245"/>
    </location>
</feature>
<evidence type="ECO:0000256" key="3">
    <source>
        <dbReference type="ARBA" id="ARBA00004496"/>
    </source>
</evidence>
<evidence type="ECO:0000256" key="10">
    <source>
        <dbReference type="ARBA" id="ARBA00023211"/>
    </source>
</evidence>
<feature type="non-terminal residue" evidence="15">
    <location>
        <position position="1"/>
    </location>
</feature>
<dbReference type="GO" id="GO:0046872">
    <property type="term" value="F:metal ion binding"/>
    <property type="evidence" value="ECO:0007669"/>
    <property type="project" value="UniProtKB-KW"/>
</dbReference>
<keyword evidence="9 11" id="KW-0378">Hydrolase</keyword>
<dbReference type="Gene3D" id="3.30.420.10">
    <property type="entry name" value="Ribonuclease H-like superfamily/Ribonuclease H"/>
    <property type="match status" value="1"/>
</dbReference>
<feature type="region of interest" description="Disordered" evidence="13">
    <location>
        <begin position="242"/>
        <end position="273"/>
    </location>
</feature>
<dbReference type="CDD" id="cd07182">
    <property type="entry name" value="RNase_HII_bacteria_HII_like"/>
    <property type="match status" value="1"/>
</dbReference>
<dbReference type="PROSITE" id="PS51975">
    <property type="entry name" value="RNASE_H_2"/>
    <property type="match status" value="1"/>
</dbReference>
<sequence>MVTTKRQRNANHQPTAASTTLPPSLPRSMEEDLLSSSGVAPDIVIGVDEAGRGPLCGPVVAAAVFIDRDTHISHGLCDSKSLSDEGDREMVYQELTSNKGVKWSVGIVDNKTIDNINILQATFSAMAEAVTKLVKCGKKGLKYHILIDGNKTPAQLNDNVNIVGVTPVVKGDGKEMVIAAASIIAKVTRDRIMHDINDKIPQYNLSQHKGYPTAAHMAVLRRLGPSKYHRLTFAPLKGNWQWSKDEDQQQQQQPIRVTTTNHTPTTRYTKKDGGGIVQSSVMETITDNNNQIFEYSFLLMAIDKKIVSYGVFSVFLTWMLCVEGIDAGKKYSPDYDPEPYFFRWKRQFLVWAQDRRYRGAMVNKEMQDMQVNESLQTYNGLVERCFNQCIQNFRAKNVDYEETDCVKRCVGKFMTYSQRVGTRFAEKNQQVAQDQQAAAAAASAAGHPYTHSCYTTMGGNGRHDHHAQQQQQQHRDNNRVTVEESLALRKIDTHLFLA</sequence>
<dbReference type="InterPro" id="IPR001352">
    <property type="entry name" value="RNase_HII/HIII"/>
</dbReference>
<reference evidence="15 16" key="1">
    <citation type="submission" date="2020-04" db="EMBL/GenBank/DDBJ databases">
        <title>Perkinsus olseni comparative genomics.</title>
        <authorList>
            <person name="Bogema D.R."/>
        </authorList>
    </citation>
    <scope>NUCLEOTIDE SEQUENCE [LARGE SCALE GENOMIC DNA]</scope>
    <source>
        <strain evidence="15">ATCC PRA-179</strain>
    </source>
</reference>
<dbReference type="InterPro" id="IPR036397">
    <property type="entry name" value="RNaseH_sf"/>
</dbReference>
<evidence type="ECO:0000256" key="9">
    <source>
        <dbReference type="ARBA" id="ARBA00022801"/>
    </source>
</evidence>
<dbReference type="EC" id="3.1.26.4" evidence="12"/>
<dbReference type="InterPro" id="IPR012337">
    <property type="entry name" value="RNaseH-like_sf"/>
</dbReference>
<evidence type="ECO:0000256" key="13">
    <source>
        <dbReference type="SAM" id="MobiDB-lite"/>
    </source>
</evidence>
<dbReference type="SUPFAM" id="SSF144122">
    <property type="entry name" value="Tim10-like"/>
    <property type="match status" value="1"/>
</dbReference>
<dbReference type="InterPro" id="IPR022898">
    <property type="entry name" value="RNase_HII"/>
</dbReference>
<dbReference type="Proteomes" id="UP000570595">
    <property type="component" value="Unassembled WGS sequence"/>
</dbReference>
<comment type="subcellular location">
    <subcellularLocation>
        <location evidence="3">Cytoplasm</location>
    </subcellularLocation>
</comment>
<gene>
    <name evidence="15" type="primary">TIMM9_2</name>
    <name evidence="15" type="ORF">FOZ61_009926</name>
</gene>
<feature type="binding site" evidence="11">
    <location>
        <position position="49"/>
    </location>
    <ligand>
        <name>a divalent metal cation</name>
        <dbReference type="ChEBI" id="CHEBI:60240"/>
    </ligand>
</feature>
<feature type="compositionally biased region" description="Low complexity" evidence="13">
    <location>
        <begin position="249"/>
        <end position="267"/>
    </location>
</feature>
<dbReference type="PANTHER" id="PTHR10954">
    <property type="entry name" value="RIBONUCLEASE H2 SUBUNIT A"/>
    <property type="match status" value="1"/>
</dbReference>
<dbReference type="SUPFAM" id="SSF53098">
    <property type="entry name" value="Ribonuclease H-like"/>
    <property type="match status" value="1"/>
</dbReference>
<evidence type="ECO:0000256" key="6">
    <source>
        <dbReference type="ARBA" id="ARBA00022722"/>
    </source>
</evidence>
<dbReference type="OrthoDB" id="7462577at2759"/>
<evidence type="ECO:0000313" key="15">
    <source>
        <dbReference type="EMBL" id="KAF4652096.1"/>
    </source>
</evidence>
<evidence type="ECO:0000256" key="5">
    <source>
        <dbReference type="ARBA" id="ARBA00022490"/>
    </source>
</evidence>
<keyword evidence="7 11" id="KW-0479">Metal-binding</keyword>
<dbReference type="InterPro" id="IPR035427">
    <property type="entry name" value="Tim10-like_dom_sf"/>
</dbReference>
<dbReference type="Pfam" id="PF01351">
    <property type="entry name" value="RNase_HII"/>
    <property type="match status" value="1"/>
</dbReference>
<organism evidence="15 16">
    <name type="scientific">Perkinsus olseni</name>
    <name type="common">Perkinsus atlanticus</name>
    <dbReference type="NCBI Taxonomy" id="32597"/>
    <lineage>
        <taxon>Eukaryota</taxon>
        <taxon>Sar</taxon>
        <taxon>Alveolata</taxon>
        <taxon>Perkinsozoa</taxon>
        <taxon>Perkinsea</taxon>
        <taxon>Perkinsida</taxon>
        <taxon>Perkinsidae</taxon>
        <taxon>Perkinsus</taxon>
    </lineage>
</organism>
<comment type="cofactor">
    <cofactor evidence="11">
        <name>Mn(2+)</name>
        <dbReference type="ChEBI" id="CHEBI:29035"/>
    </cofactor>
    <cofactor evidence="11">
        <name>Mg(2+)</name>
        <dbReference type="ChEBI" id="CHEBI:18420"/>
    </cofactor>
    <text evidence="11">Manganese or magnesium. Binds 1 divalent metal ion per monomer in the absence of substrate. May bind a second metal ion after substrate binding.</text>
</comment>
<dbReference type="GO" id="GO:0006298">
    <property type="term" value="P:mismatch repair"/>
    <property type="evidence" value="ECO:0007669"/>
    <property type="project" value="TreeGrafter"/>
</dbReference>
<keyword evidence="5" id="KW-0963">Cytoplasm</keyword>
<evidence type="ECO:0000256" key="12">
    <source>
        <dbReference type="RuleBase" id="RU003515"/>
    </source>
</evidence>
<feature type="binding site" evidence="11">
    <location>
        <position position="148"/>
    </location>
    <ligand>
        <name>a divalent metal cation</name>
        <dbReference type="ChEBI" id="CHEBI:60240"/>
    </ligand>
</feature>